<dbReference type="HAMAP" id="MF_01463_B">
    <property type="entry name" value="SecD_B"/>
    <property type="match status" value="1"/>
</dbReference>
<sequence length="440" mass="47084">MKGTYIRLVVILAVIGLSIWGFWPPQQKIRLGLDLRGGMQLVLQVRQPVVESKIPTTELTDRTLEVVRNRVDSLGLAEPVLQKVGQDRIMVQLPGVDDPDRAMEILGKTAFLEFKMVEDNPELLKAAISGNVPEGYELLYQYEKDVQGISKPSIPLLLKNPAAVTGQDLSNAQLGYSQGALPVVDLEFNSEGARKFAEVTASNVGKRLAIVLDGIVQSAPVIKEAIPSGKAQISGHFTTQEANDLALVLKAGALPARIEIIDRTVVGPSLGRDSINAGVKASLLGAILVAAFMIVYYSAGGLVAVFALGVNIIILMAVMAYFRQTLTLPGIAGIALTIGMAVDANVLIFERMREELKAGRTIGAAIDRGYDRALVAIIDSNLTTVIAAAILLAMGRGSVKGFGLTLTIGVLANIFTAVFVTKVIFNFALSHFHIKKLHIG</sequence>
<evidence type="ECO:0000259" key="13">
    <source>
        <dbReference type="Pfam" id="PF22599"/>
    </source>
</evidence>
<evidence type="ECO:0000256" key="2">
    <source>
        <dbReference type="ARBA" id="ARBA00022448"/>
    </source>
</evidence>
<dbReference type="NCBIfam" id="TIGR01129">
    <property type="entry name" value="secD"/>
    <property type="match status" value="1"/>
</dbReference>
<comment type="subunit">
    <text evidence="10">Forms a complex with SecF. Part of the essential Sec protein translocation apparatus which comprises SecA, SecYEG and auxiliary proteins SecDF. Other proteins may also be involved.</text>
</comment>
<dbReference type="Gene3D" id="1.20.1640.10">
    <property type="entry name" value="Multidrug efflux transporter AcrB transmembrane domain"/>
    <property type="match status" value="1"/>
</dbReference>
<dbReference type="Pfam" id="PF21760">
    <property type="entry name" value="SecD_1st"/>
    <property type="match status" value="1"/>
</dbReference>
<dbReference type="Pfam" id="PF22599">
    <property type="entry name" value="SecDF_P1_head"/>
    <property type="match status" value="1"/>
</dbReference>
<dbReference type="GO" id="GO:0006605">
    <property type="term" value="P:protein targeting"/>
    <property type="evidence" value="ECO:0007669"/>
    <property type="project" value="UniProtKB-UniRule"/>
</dbReference>
<dbReference type="InterPro" id="IPR055344">
    <property type="entry name" value="SecD_SecF_C_bact"/>
</dbReference>
<feature type="transmembrane region" description="Helical" evidence="10">
    <location>
        <begin position="328"/>
        <end position="349"/>
    </location>
</feature>
<evidence type="ECO:0000256" key="10">
    <source>
        <dbReference type="HAMAP-Rule" id="MF_01463"/>
    </source>
</evidence>
<feature type="transmembrane region" description="Helical" evidence="10">
    <location>
        <begin position="5"/>
        <end position="23"/>
    </location>
</feature>
<dbReference type="InterPro" id="IPR054384">
    <property type="entry name" value="SecDF_P1_head"/>
</dbReference>
<dbReference type="GO" id="GO:0005886">
    <property type="term" value="C:plasma membrane"/>
    <property type="evidence" value="ECO:0007669"/>
    <property type="project" value="UniProtKB-SubCell"/>
</dbReference>
<dbReference type="FunFam" id="3.30.1360.200:FF:000002">
    <property type="entry name" value="Preprotein translocase subunit SecD"/>
    <property type="match status" value="1"/>
</dbReference>
<keyword evidence="8 10" id="KW-0811">Translocation</keyword>
<dbReference type="GO" id="GO:0015450">
    <property type="term" value="F:protein-transporting ATPase activity"/>
    <property type="evidence" value="ECO:0007669"/>
    <property type="project" value="InterPro"/>
</dbReference>
<keyword evidence="9 10" id="KW-0472">Membrane</keyword>
<keyword evidence="5 10" id="KW-0812">Transmembrane</keyword>
<keyword evidence="2 10" id="KW-0813">Transport</keyword>
<protein>
    <recommendedName>
        <fullName evidence="10">Protein translocase subunit SecD</fullName>
    </recommendedName>
</protein>
<comment type="similarity">
    <text evidence="10">Belongs to the SecD/SecF family. SecD subfamily.</text>
</comment>
<dbReference type="InterPro" id="IPR005791">
    <property type="entry name" value="SecD"/>
</dbReference>
<feature type="domain" description="Protein export membrane protein SecD/SecF C-terminal" evidence="11">
    <location>
        <begin position="257"/>
        <end position="425"/>
    </location>
</feature>
<dbReference type="InterPro" id="IPR022813">
    <property type="entry name" value="SecD/SecF_arch_bac"/>
</dbReference>
<feature type="domain" description="SecDF P1 head subdomain" evidence="13">
    <location>
        <begin position="152"/>
        <end position="256"/>
    </location>
</feature>
<feature type="domain" description="Protein translocase subunit SecDF P1" evidence="12">
    <location>
        <begin position="61"/>
        <end position="119"/>
    </location>
</feature>
<reference evidence="14" key="1">
    <citation type="submission" date="2017-02" db="EMBL/GenBank/DDBJ databases">
        <title>Delving into the versatile metabolic prowess of the omnipresent phylum Bacteroidetes.</title>
        <authorList>
            <person name="Nobu M.K."/>
            <person name="Mei R."/>
            <person name="Narihiro T."/>
            <person name="Kuroda K."/>
            <person name="Liu W.-T."/>
        </authorList>
    </citation>
    <scope>NUCLEOTIDE SEQUENCE</scope>
    <source>
        <strain evidence="14">ADurb.Bin417</strain>
    </source>
</reference>
<dbReference type="GO" id="GO:0043952">
    <property type="term" value="P:protein transport by the Sec complex"/>
    <property type="evidence" value="ECO:0007669"/>
    <property type="project" value="UniProtKB-UniRule"/>
</dbReference>
<comment type="function">
    <text evidence="10">Part of the Sec protein translocase complex. Interacts with the SecYEG preprotein conducting channel. SecDF uses the proton motive force (PMF) to complete protein translocation after the ATP-dependent function of SecA.</text>
</comment>
<dbReference type="FunFam" id="1.20.1640.10:FF:000004">
    <property type="entry name" value="Protein translocase subunit SecD"/>
    <property type="match status" value="1"/>
</dbReference>
<dbReference type="AlphaFoldDB" id="A0A1V5MJ33"/>
<evidence type="ECO:0000256" key="9">
    <source>
        <dbReference type="ARBA" id="ARBA00023136"/>
    </source>
</evidence>
<dbReference type="InterPro" id="IPR048631">
    <property type="entry name" value="SecD_1st"/>
</dbReference>
<keyword evidence="3 10" id="KW-1003">Cell membrane</keyword>
<dbReference type="InterPro" id="IPR001036">
    <property type="entry name" value="Acrflvin-R"/>
</dbReference>
<feature type="transmembrane region" description="Helical" evidence="10">
    <location>
        <begin position="302"/>
        <end position="322"/>
    </location>
</feature>
<dbReference type="SUPFAM" id="SSF82866">
    <property type="entry name" value="Multidrug efflux transporter AcrB transmembrane domain"/>
    <property type="match status" value="1"/>
</dbReference>
<dbReference type="InterPro" id="IPR022646">
    <property type="entry name" value="SecD/SecF_CS"/>
</dbReference>
<dbReference type="PANTHER" id="PTHR30081:SF1">
    <property type="entry name" value="PROTEIN TRANSLOCASE SUBUNIT SECD"/>
    <property type="match status" value="1"/>
</dbReference>
<dbReference type="Gene3D" id="3.30.70.3400">
    <property type="match status" value="1"/>
</dbReference>
<dbReference type="PANTHER" id="PTHR30081">
    <property type="entry name" value="PROTEIN-EXPORT MEMBRANE PROTEIN SEC"/>
    <property type="match status" value="1"/>
</dbReference>
<keyword evidence="6 10" id="KW-0653">Protein transport</keyword>
<organism evidence="14">
    <name type="scientific">candidate division TA06 bacterium ADurb.Bin417</name>
    <dbReference type="NCBI Taxonomy" id="1852828"/>
    <lineage>
        <taxon>Bacteria</taxon>
        <taxon>Bacteria division TA06</taxon>
    </lineage>
</organism>
<comment type="subcellular location">
    <subcellularLocation>
        <location evidence="1 10">Cell membrane</location>
        <topology evidence="1 10">Multi-pass membrane protein</topology>
    </subcellularLocation>
</comment>
<proteinExistence type="inferred from homology"/>
<evidence type="ECO:0000313" key="14">
    <source>
        <dbReference type="EMBL" id="OPZ93196.1"/>
    </source>
</evidence>
<dbReference type="EMBL" id="MWAK01000039">
    <property type="protein sequence ID" value="OPZ93196.1"/>
    <property type="molecule type" value="Genomic_DNA"/>
</dbReference>
<dbReference type="PRINTS" id="PR00702">
    <property type="entry name" value="ACRIFLAVINRP"/>
</dbReference>
<feature type="transmembrane region" description="Helical" evidence="10">
    <location>
        <begin position="406"/>
        <end position="429"/>
    </location>
</feature>
<evidence type="ECO:0000256" key="4">
    <source>
        <dbReference type="ARBA" id="ARBA00022519"/>
    </source>
</evidence>
<accession>A0A1V5MJ33</accession>
<dbReference type="Pfam" id="PF02355">
    <property type="entry name" value="SecD_SecF_C"/>
    <property type="match status" value="1"/>
</dbReference>
<evidence type="ECO:0000256" key="6">
    <source>
        <dbReference type="ARBA" id="ARBA00022927"/>
    </source>
</evidence>
<evidence type="ECO:0000256" key="5">
    <source>
        <dbReference type="ARBA" id="ARBA00022692"/>
    </source>
</evidence>
<evidence type="ECO:0000256" key="8">
    <source>
        <dbReference type="ARBA" id="ARBA00023010"/>
    </source>
</evidence>
<evidence type="ECO:0000256" key="7">
    <source>
        <dbReference type="ARBA" id="ARBA00022989"/>
    </source>
</evidence>
<dbReference type="InterPro" id="IPR048634">
    <property type="entry name" value="SecD_SecF_C"/>
</dbReference>
<keyword evidence="7 10" id="KW-1133">Transmembrane helix</keyword>
<dbReference type="Proteomes" id="UP000485484">
    <property type="component" value="Unassembled WGS sequence"/>
</dbReference>
<keyword evidence="4" id="KW-0997">Cell inner membrane</keyword>
<dbReference type="GO" id="GO:0065002">
    <property type="term" value="P:intracellular protein transmembrane transport"/>
    <property type="evidence" value="ECO:0007669"/>
    <property type="project" value="UniProtKB-UniRule"/>
</dbReference>
<evidence type="ECO:0000256" key="1">
    <source>
        <dbReference type="ARBA" id="ARBA00004651"/>
    </source>
</evidence>
<dbReference type="NCBIfam" id="TIGR00916">
    <property type="entry name" value="2A0604s01"/>
    <property type="match status" value="1"/>
</dbReference>
<gene>
    <name evidence="10" type="primary">secD</name>
    <name evidence="14" type="ORF">BWY73_00445</name>
</gene>
<evidence type="ECO:0000259" key="12">
    <source>
        <dbReference type="Pfam" id="PF21760"/>
    </source>
</evidence>
<feature type="transmembrane region" description="Helical" evidence="10">
    <location>
        <begin position="370"/>
        <end position="394"/>
    </location>
</feature>
<dbReference type="Gene3D" id="3.30.1360.200">
    <property type="match status" value="1"/>
</dbReference>
<evidence type="ECO:0000256" key="3">
    <source>
        <dbReference type="ARBA" id="ARBA00022475"/>
    </source>
</evidence>
<dbReference type="Pfam" id="PF07549">
    <property type="entry name" value="Sec_GG"/>
    <property type="match status" value="1"/>
</dbReference>
<comment type="caution">
    <text evidence="14">The sequence shown here is derived from an EMBL/GenBank/DDBJ whole genome shotgun (WGS) entry which is preliminary data.</text>
</comment>
<feature type="transmembrane region" description="Helical" evidence="10">
    <location>
        <begin position="277"/>
        <end position="297"/>
    </location>
</feature>
<evidence type="ECO:0000259" key="11">
    <source>
        <dbReference type="Pfam" id="PF02355"/>
    </source>
</evidence>
<name>A0A1V5MJ33_UNCT6</name>